<evidence type="ECO:0000256" key="6">
    <source>
        <dbReference type="SAM" id="MobiDB-lite"/>
    </source>
</evidence>
<dbReference type="InterPro" id="IPR052035">
    <property type="entry name" value="ZnF_BED_domain_contain"/>
</dbReference>
<evidence type="ECO:0000256" key="2">
    <source>
        <dbReference type="ARBA" id="ARBA00022723"/>
    </source>
</evidence>
<organism evidence="8">
    <name type="scientific">Cacopsylla melanoneura</name>
    <dbReference type="NCBI Taxonomy" id="428564"/>
    <lineage>
        <taxon>Eukaryota</taxon>
        <taxon>Metazoa</taxon>
        <taxon>Ecdysozoa</taxon>
        <taxon>Arthropoda</taxon>
        <taxon>Hexapoda</taxon>
        <taxon>Insecta</taxon>
        <taxon>Pterygota</taxon>
        <taxon>Neoptera</taxon>
        <taxon>Paraneoptera</taxon>
        <taxon>Hemiptera</taxon>
        <taxon>Sternorrhyncha</taxon>
        <taxon>Psylloidea</taxon>
        <taxon>Psyllidae</taxon>
        <taxon>Psyllinae</taxon>
        <taxon>Cacopsylla</taxon>
    </lineage>
</organism>
<accession>A0A8D9E9A5</accession>
<dbReference type="InterPro" id="IPR008906">
    <property type="entry name" value="HATC_C_dom"/>
</dbReference>
<keyword evidence="3" id="KW-0863">Zinc-finger</keyword>
<feature type="compositionally biased region" description="Low complexity" evidence="6">
    <location>
        <begin position="210"/>
        <end position="221"/>
    </location>
</feature>
<evidence type="ECO:0000256" key="3">
    <source>
        <dbReference type="ARBA" id="ARBA00022771"/>
    </source>
</evidence>
<evidence type="ECO:0000256" key="4">
    <source>
        <dbReference type="ARBA" id="ARBA00022833"/>
    </source>
</evidence>
<keyword evidence="4" id="KW-0862">Zinc</keyword>
<comment type="subcellular location">
    <subcellularLocation>
        <location evidence="1">Nucleus</location>
    </subcellularLocation>
</comment>
<dbReference type="SUPFAM" id="SSF53098">
    <property type="entry name" value="Ribonuclease H-like"/>
    <property type="match status" value="1"/>
</dbReference>
<feature type="domain" description="HAT C-terminal dimerisation" evidence="7">
    <location>
        <begin position="249"/>
        <end position="329"/>
    </location>
</feature>
<dbReference type="EMBL" id="HBUF01446873">
    <property type="protein sequence ID" value="CAG6743355.1"/>
    <property type="molecule type" value="Transcribed_RNA"/>
</dbReference>
<reference evidence="8" key="1">
    <citation type="submission" date="2021-05" db="EMBL/GenBank/DDBJ databases">
        <authorList>
            <person name="Alioto T."/>
            <person name="Alioto T."/>
            <person name="Gomez Garrido J."/>
        </authorList>
    </citation>
    <scope>NUCLEOTIDE SEQUENCE</scope>
</reference>
<name>A0A8D9E9A5_9HEMI</name>
<dbReference type="GO" id="GO:0005634">
    <property type="term" value="C:nucleus"/>
    <property type="evidence" value="ECO:0007669"/>
    <property type="project" value="UniProtKB-SubCell"/>
</dbReference>
<evidence type="ECO:0000313" key="8">
    <source>
        <dbReference type="EMBL" id="CAG6743355.1"/>
    </source>
</evidence>
<dbReference type="Pfam" id="PF05699">
    <property type="entry name" value="Dimer_Tnp_hAT"/>
    <property type="match status" value="1"/>
</dbReference>
<dbReference type="PANTHER" id="PTHR46481">
    <property type="entry name" value="ZINC FINGER BED DOMAIN-CONTAINING PROTEIN 4"/>
    <property type="match status" value="1"/>
</dbReference>
<dbReference type="GO" id="GO:0008270">
    <property type="term" value="F:zinc ion binding"/>
    <property type="evidence" value="ECO:0007669"/>
    <property type="project" value="UniProtKB-KW"/>
</dbReference>
<dbReference type="InterPro" id="IPR012337">
    <property type="entry name" value="RNaseH-like_sf"/>
</dbReference>
<proteinExistence type="predicted"/>
<evidence type="ECO:0000256" key="5">
    <source>
        <dbReference type="ARBA" id="ARBA00023242"/>
    </source>
</evidence>
<dbReference type="AlphaFoldDB" id="A0A8D9E9A5"/>
<dbReference type="GO" id="GO:0046983">
    <property type="term" value="F:protein dimerization activity"/>
    <property type="evidence" value="ECO:0007669"/>
    <property type="project" value="InterPro"/>
</dbReference>
<feature type="compositionally biased region" description="Polar residues" evidence="6">
    <location>
        <begin position="195"/>
        <end position="209"/>
    </location>
</feature>
<evidence type="ECO:0000256" key="1">
    <source>
        <dbReference type="ARBA" id="ARBA00004123"/>
    </source>
</evidence>
<protein>
    <submittedName>
        <fullName evidence="8">Zinc finger BED domain-containing protein 4</fullName>
    </submittedName>
</protein>
<evidence type="ECO:0000259" key="7">
    <source>
        <dbReference type="Pfam" id="PF05699"/>
    </source>
</evidence>
<dbReference type="PANTHER" id="PTHR46481:SF10">
    <property type="entry name" value="ZINC FINGER BED DOMAIN-CONTAINING PROTEIN 39"/>
    <property type="match status" value="1"/>
</dbReference>
<keyword evidence="2" id="KW-0479">Metal-binding</keyword>
<sequence>MDKLKAYQEQNNLPQLRLIQEVPTRWNSSLHMFDRFTTLKVPLVATMTSLNFESHLTIEDWQEIEQCRNALKKFELATVAVSSQKDVTISTLNYLMDELLDHTSSLKNVENCSDLMKSFHEELYNQCKTRFNKIVSQPGHKFLLSEATFLDPRFKKYGFGENRALYNETKKTIERRGVAILQSKYATVARPTPAQEVSTPTSPTEGQRASTSTERTQSTQESIFDNFDKKVPQMIRNSSGTANSKMIVEIDRYLNEPIIDRREDPLAWWDISKKVYPTLHEMMTKRLCIQATSVPSERIFSKGGEILTAKRSRLTNKRFAQIIFLNSNLE</sequence>
<keyword evidence="5" id="KW-0539">Nucleus</keyword>
<feature type="region of interest" description="Disordered" evidence="6">
    <location>
        <begin position="190"/>
        <end position="221"/>
    </location>
</feature>